<dbReference type="SUPFAM" id="SSF56672">
    <property type="entry name" value="DNA/RNA polymerases"/>
    <property type="match status" value="1"/>
</dbReference>
<comment type="similarity">
    <text evidence="1">Belongs to the beta type-B retroviral polymerase family. HERV class-II K(HML-2) pol subfamily.</text>
</comment>
<gene>
    <name evidence="4" type="ORF">NDU88_004830</name>
</gene>
<dbReference type="AlphaFoldDB" id="A0AAV7LQI0"/>
<comment type="caution">
    <text evidence="4">The sequence shown here is derived from an EMBL/GenBank/DDBJ whole genome shotgun (WGS) entry which is preliminary data.</text>
</comment>
<evidence type="ECO:0000259" key="3">
    <source>
        <dbReference type="PROSITE" id="PS50878"/>
    </source>
</evidence>
<proteinExistence type="inferred from homology"/>
<name>A0AAV7LQI0_PLEWA</name>
<dbReference type="Gene3D" id="2.40.70.10">
    <property type="entry name" value="Acid Proteases"/>
    <property type="match status" value="1"/>
</dbReference>
<dbReference type="GO" id="GO:0004523">
    <property type="term" value="F:RNA-DNA hybrid ribonuclease activity"/>
    <property type="evidence" value="ECO:0007669"/>
    <property type="project" value="UniProtKB-EC"/>
</dbReference>
<dbReference type="CDD" id="cd01647">
    <property type="entry name" value="RT_LTR"/>
    <property type="match status" value="1"/>
</dbReference>
<evidence type="ECO:0000256" key="1">
    <source>
        <dbReference type="ARBA" id="ARBA00010879"/>
    </source>
</evidence>
<protein>
    <recommendedName>
        <fullName evidence="2">ribonuclease H</fullName>
        <ecNumber evidence="2">3.1.26.4</ecNumber>
    </recommendedName>
</protein>
<dbReference type="Pfam" id="PF00078">
    <property type="entry name" value="RVT_1"/>
    <property type="match status" value="1"/>
</dbReference>
<dbReference type="EC" id="3.1.26.4" evidence="2"/>
<dbReference type="InterPro" id="IPR000477">
    <property type="entry name" value="RT_dom"/>
</dbReference>
<reference evidence="4" key="1">
    <citation type="journal article" date="2022" name="bioRxiv">
        <title>Sequencing and chromosome-scale assembly of the giantPleurodeles waltlgenome.</title>
        <authorList>
            <person name="Brown T."/>
            <person name="Elewa A."/>
            <person name="Iarovenko S."/>
            <person name="Subramanian E."/>
            <person name="Araus A.J."/>
            <person name="Petzold A."/>
            <person name="Susuki M."/>
            <person name="Suzuki K.-i.T."/>
            <person name="Hayashi T."/>
            <person name="Toyoda A."/>
            <person name="Oliveira C."/>
            <person name="Osipova E."/>
            <person name="Leigh N.D."/>
            <person name="Simon A."/>
            <person name="Yun M.H."/>
        </authorList>
    </citation>
    <scope>NUCLEOTIDE SEQUENCE</scope>
    <source>
        <strain evidence="4">20211129_DDA</strain>
        <tissue evidence="4">Liver</tissue>
    </source>
</reference>
<dbReference type="Gene3D" id="3.10.20.370">
    <property type="match status" value="1"/>
</dbReference>
<dbReference type="InterPro" id="IPR041577">
    <property type="entry name" value="RT_RNaseH_2"/>
</dbReference>
<evidence type="ECO:0000256" key="2">
    <source>
        <dbReference type="ARBA" id="ARBA00012180"/>
    </source>
</evidence>
<dbReference type="Pfam" id="PF17919">
    <property type="entry name" value="RT_RNaseH_2"/>
    <property type="match status" value="1"/>
</dbReference>
<evidence type="ECO:0000313" key="4">
    <source>
        <dbReference type="EMBL" id="KAJ1091713.1"/>
    </source>
</evidence>
<organism evidence="4 5">
    <name type="scientific">Pleurodeles waltl</name>
    <name type="common">Iberian ribbed newt</name>
    <dbReference type="NCBI Taxonomy" id="8319"/>
    <lineage>
        <taxon>Eukaryota</taxon>
        <taxon>Metazoa</taxon>
        <taxon>Chordata</taxon>
        <taxon>Craniata</taxon>
        <taxon>Vertebrata</taxon>
        <taxon>Euteleostomi</taxon>
        <taxon>Amphibia</taxon>
        <taxon>Batrachia</taxon>
        <taxon>Caudata</taxon>
        <taxon>Salamandroidea</taxon>
        <taxon>Salamandridae</taxon>
        <taxon>Pleurodelinae</taxon>
        <taxon>Pleurodeles</taxon>
    </lineage>
</organism>
<feature type="domain" description="Reverse transcriptase" evidence="3">
    <location>
        <begin position="201"/>
        <end position="384"/>
    </location>
</feature>
<dbReference type="PANTHER" id="PTHR24559">
    <property type="entry name" value="TRANSPOSON TY3-I GAG-POL POLYPROTEIN"/>
    <property type="match status" value="1"/>
</dbReference>
<dbReference type="InterPro" id="IPR043128">
    <property type="entry name" value="Rev_trsase/Diguanyl_cyclase"/>
</dbReference>
<sequence length="463" mass="52800">MRAIIDSGATGHFVDQQTALDLHTPSVKKKVPEVVYAVDGSELAGGPVTKQTSQMQMICKDDGNLNHCEIICFNKIQPPQYGFILGMLWLMLHNPCIDWGNQVLHFSPSSCLKKCLQPRRDKEGNLQHSIATSVEKEIDLPPQYSEYTDVFCEKKASSLPPHRPYDCQIDLVPGANIPNCRIYALSEKENQVLPEYLDQCLANELIRPSRSPTASPVFFVSKVNGELRPCIDFRAINKITVKNKYPLPLIPVLLDQVNSAVIYTKLDLQGAYHLVPIREGDEWKTAFKTRYGLFEYLVMPFGLCNAPAAFQYFLNNVLREYLDIVVITYIDDILIYSNSEEIHEEHVKKAPITKLLRKKAVFNWSQETEEALQDLKKAFTSAPILAHPNVEEPFIVEADASDVAVGAILSQRHRETGQLHPIAYVSRKRNEAEQNYTIAEKELLAIRNGFKEWRHWRSLQHWR</sequence>
<dbReference type="InterPro" id="IPR053134">
    <property type="entry name" value="RNA-dir_DNA_polymerase"/>
</dbReference>
<accession>A0AAV7LQI0</accession>
<dbReference type="CDD" id="cd00303">
    <property type="entry name" value="retropepsin_like"/>
    <property type="match status" value="1"/>
</dbReference>
<dbReference type="InterPro" id="IPR043502">
    <property type="entry name" value="DNA/RNA_pol_sf"/>
</dbReference>
<dbReference type="Gene3D" id="3.10.10.10">
    <property type="entry name" value="HIV Type 1 Reverse Transcriptase, subunit A, domain 1"/>
    <property type="match status" value="1"/>
</dbReference>
<dbReference type="Proteomes" id="UP001066276">
    <property type="component" value="Chromosome 11"/>
</dbReference>
<dbReference type="PROSITE" id="PS50878">
    <property type="entry name" value="RT_POL"/>
    <property type="match status" value="1"/>
</dbReference>
<dbReference type="Gene3D" id="3.30.70.270">
    <property type="match status" value="1"/>
</dbReference>
<dbReference type="PANTHER" id="PTHR24559:SF440">
    <property type="entry name" value="RIBONUCLEASE H"/>
    <property type="match status" value="1"/>
</dbReference>
<dbReference type="EMBL" id="JANPWB010000015">
    <property type="protein sequence ID" value="KAJ1091713.1"/>
    <property type="molecule type" value="Genomic_DNA"/>
</dbReference>
<evidence type="ECO:0000313" key="5">
    <source>
        <dbReference type="Proteomes" id="UP001066276"/>
    </source>
</evidence>
<keyword evidence="5" id="KW-1185">Reference proteome</keyword>
<dbReference type="InterPro" id="IPR021109">
    <property type="entry name" value="Peptidase_aspartic_dom_sf"/>
</dbReference>